<reference evidence="4" key="1">
    <citation type="submission" date="2023-07" db="EMBL/GenBank/DDBJ databases">
        <title>30 novel species of actinomycetes from the DSMZ collection.</title>
        <authorList>
            <person name="Nouioui I."/>
        </authorList>
    </citation>
    <scope>NUCLEOTIDE SEQUENCE [LARGE SCALE GENOMIC DNA]</scope>
    <source>
        <strain evidence="4">DSM 41636</strain>
    </source>
</reference>
<accession>A0ABU2Q7J8</accession>
<evidence type="ECO:0000256" key="1">
    <source>
        <dbReference type="SAM" id="MobiDB-lite"/>
    </source>
</evidence>
<evidence type="ECO:0000259" key="2">
    <source>
        <dbReference type="Pfam" id="PF02374"/>
    </source>
</evidence>
<evidence type="ECO:0000313" key="3">
    <source>
        <dbReference type="EMBL" id="MDT0398985.1"/>
    </source>
</evidence>
<feature type="region of interest" description="Disordered" evidence="1">
    <location>
        <begin position="35"/>
        <end position="62"/>
    </location>
</feature>
<dbReference type="Proteomes" id="UP001183881">
    <property type="component" value="Unassembled WGS sequence"/>
</dbReference>
<gene>
    <name evidence="3" type="ORF">RM705_30455</name>
</gene>
<keyword evidence="4" id="KW-1185">Reference proteome</keyword>
<protein>
    <submittedName>
        <fullName evidence="3">ArsA-related P-loop ATPase</fullName>
    </submittedName>
</protein>
<organism evidence="3 4">
    <name type="scientific">Streptomyces edwardsiae</name>
    <dbReference type="NCBI Taxonomy" id="3075527"/>
    <lineage>
        <taxon>Bacteria</taxon>
        <taxon>Bacillati</taxon>
        <taxon>Actinomycetota</taxon>
        <taxon>Actinomycetes</taxon>
        <taxon>Kitasatosporales</taxon>
        <taxon>Streptomycetaceae</taxon>
        <taxon>Streptomyces</taxon>
    </lineage>
</organism>
<proteinExistence type="predicted"/>
<evidence type="ECO:0000313" key="4">
    <source>
        <dbReference type="Proteomes" id="UP001183881"/>
    </source>
</evidence>
<dbReference type="InterPro" id="IPR025723">
    <property type="entry name" value="ArsA/GET3_ATPase-like"/>
</dbReference>
<name>A0ABU2Q7J8_9ACTN</name>
<dbReference type="SUPFAM" id="SSF52540">
    <property type="entry name" value="P-loop containing nucleoside triphosphate hydrolases"/>
    <property type="match status" value="1"/>
</dbReference>
<feature type="compositionally biased region" description="Low complexity" evidence="1">
    <location>
        <begin position="35"/>
        <end position="58"/>
    </location>
</feature>
<dbReference type="EMBL" id="JAVRFA010000062">
    <property type="protein sequence ID" value="MDT0398985.1"/>
    <property type="molecule type" value="Genomic_DNA"/>
</dbReference>
<dbReference type="RefSeq" id="WP_311648195.1">
    <property type="nucleotide sequence ID" value="NZ_JAVRFA010000062.1"/>
</dbReference>
<dbReference type="Gene3D" id="3.40.50.300">
    <property type="entry name" value="P-loop containing nucleotide triphosphate hydrolases"/>
    <property type="match status" value="1"/>
</dbReference>
<feature type="non-terminal residue" evidence="3">
    <location>
        <position position="116"/>
    </location>
</feature>
<feature type="domain" description="ArsA/GET3 Anion-transporting ATPase-like" evidence="2">
    <location>
        <begin position="1"/>
        <end position="111"/>
    </location>
</feature>
<dbReference type="Pfam" id="PF02374">
    <property type="entry name" value="ArsA_ATPase"/>
    <property type="match status" value="1"/>
</dbReference>
<comment type="caution">
    <text evidence="3">The sequence shown here is derived from an EMBL/GenBank/DDBJ whole genome shotgun (WGS) entry which is preliminary data.</text>
</comment>
<dbReference type="InterPro" id="IPR027417">
    <property type="entry name" value="P-loop_NTPase"/>
</dbReference>
<sequence length="116" mass="12133">MRTLLITGPGGSGRTTTAAATALAAAREGTRTLLLGTDPTDTLTPVLPDDTTPPTLTTHRIDPDTTAREDLTALQTRAAPAHDLLGTPRLDPEEFTPLPGAEELAILRALRDAALD</sequence>